<dbReference type="AlphaFoldDB" id="A0A2T2N2I3"/>
<dbReference type="InterPro" id="IPR056126">
    <property type="entry name" value="DUF7709"/>
</dbReference>
<evidence type="ECO:0000313" key="3">
    <source>
        <dbReference type="Proteomes" id="UP000240883"/>
    </source>
</evidence>
<feature type="domain" description="DUF7709" evidence="1">
    <location>
        <begin position="6"/>
        <end position="104"/>
    </location>
</feature>
<proteinExistence type="predicted"/>
<dbReference type="EMBL" id="KZ678154">
    <property type="protein sequence ID" value="PSN59630.1"/>
    <property type="molecule type" value="Genomic_DNA"/>
</dbReference>
<dbReference type="STRING" id="1448308.A0A2T2N2I3"/>
<sequence>MSHSDSLAALNSTTLGTTMPVVTLPDGSQVQTGTVGALLKNIKAYDQLVAQENVDQAERKELEAKLAAALPVLKKVGFFELFTPQEWMQGSSPGRKYVGEMAAKDRS</sequence>
<gene>
    <name evidence="2" type="ORF">BS50DRAFT_579859</name>
</gene>
<keyword evidence="3" id="KW-1185">Reference proteome</keyword>
<name>A0A2T2N2I3_CORCC</name>
<reference evidence="2 3" key="1">
    <citation type="journal article" date="2018" name="Front. Microbiol.">
        <title>Genome-Wide Analysis of Corynespora cassiicola Leaf Fall Disease Putative Effectors.</title>
        <authorList>
            <person name="Lopez D."/>
            <person name="Ribeiro S."/>
            <person name="Label P."/>
            <person name="Fumanal B."/>
            <person name="Venisse J.S."/>
            <person name="Kohler A."/>
            <person name="de Oliveira R.R."/>
            <person name="Labutti K."/>
            <person name="Lipzen A."/>
            <person name="Lail K."/>
            <person name="Bauer D."/>
            <person name="Ohm R.A."/>
            <person name="Barry K.W."/>
            <person name="Spatafora J."/>
            <person name="Grigoriev I.V."/>
            <person name="Martin F.M."/>
            <person name="Pujade-Renaud V."/>
        </authorList>
    </citation>
    <scope>NUCLEOTIDE SEQUENCE [LARGE SCALE GENOMIC DNA]</scope>
    <source>
        <strain evidence="2 3">Philippines</strain>
    </source>
</reference>
<protein>
    <recommendedName>
        <fullName evidence="1">DUF7709 domain-containing protein</fullName>
    </recommendedName>
</protein>
<evidence type="ECO:0000313" key="2">
    <source>
        <dbReference type="EMBL" id="PSN59630.1"/>
    </source>
</evidence>
<dbReference type="OrthoDB" id="2359405at2759"/>
<organism evidence="2 3">
    <name type="scientific">Corynespora cassiicola Philippines</name>
    <dbReference type="NCBI Taxonomy" id="1448308"/>
    <lineage>
        <taxon>Eukaryota</taxon>
        <taxon>Fungi</taxon>
        <taxon>Dikarya</taxon>
        <taxon>Ascomycota</taxon>
        <taxon>Pezizomycotina</taxon>
        <taxon>Dothideomycetes</taxon>
        <taxon>Pleosporomycetidae</taxon>
        <taxon>Pleosporales</taxon>
        <taxon>Corynesporascaceae</taxon>
        <taxon>Corynespora</taxon>
    </lineage>
</organism>
<dbReference type="Pfam" id="PF24813">
    <property type="entry name" value="DUF7709"/>
    <property type="match status" value="1"/>
</dbReference>
<evidence type="ECO:0000259" key="1">
    <source>
        <dbReference type="Pfam" id="PF24813"/>
    </source>
</evidence>
<dbReference type="Proteomes" id="UP000240883">
    <property type="component" value="Unassembled WGS sequence"/>
</dbReference>
<accession>A0A2T2N2I3</accession>